<evidence type="ECO:0000313" key="2">
    <source>
        <dbReference type="EMBL" id="KRZ45709.1"/>
    </source>
</evidence>
<name>A0A0V1JFH3_TRIPS</name>
<protein>
    <submittedName>
        <fullName evidence="1">Uncharacterized protein</fullName>
    </submittedName>
</protein>
<proteinExistence type="predicted"/>
<sequence length="162" mass="19031">MDCPVQDRTLNEKRTMSACRCQRLTMKSLTVIAVVVIAENTDWHADSCRQDKQCPLRNWTQWCKNLIPMNEYPANLITTSSTQKSIHSFIYIIYLLLDVMQILKVIEENVEWKIWNGISNFTTHQIFATLQHWMQHCQIIYLKIYVQPMKITFSKLSSGAFI</sequence>
<keyword evidence="3" id="KW-1185">Reference proteome</keyword>
<reference evidence="3 4" key="1">
    <citation type="submission" date="2015-01" db="EMBL/GenBank/DDBJ databases">
        <title>Evolution of Trichinella species and genotypes.</title>
        <authorList>
            <person name="Korhonen P.K."/>
            <person name="Edoardo P."/>
            <person name="Giuseppe L.R."/>
            <person name="Gasser R.B."/>
        </authorList>
    </citation>
    <scope>NUCLEOTIDE SEQUENCE [LARGE SCALE GENOMIC DNA]</scope>
    <source>
        <strain evidence="2">ISS176</strain>
        <strain evidence="1">ISS588</strain>
    </source>
</reference>
<organism evidence="1 3">
    <name type="scientific">Trichinella pseudospiralis</name>
    <name type="common">Parasitic roundworm</name>
    <dbReference type="NCBI Taxonomy" id="6337"/>
    <lineage>
        <taxon>Eukaryota</taxon>
        <taxon>Metazoa</taxon>
        <taxon>Ecdysozoa</taxon>
        <taxon>Nematoda</taxon>
        <taxon>Enoplea</taxon>
        <taxon>Dorylaimia</taxon>
        <taxon>Trichinellida</taxon>
        <taxon>Trichinellidae</taxon>
        <taxon>Trichinella</taxon>
    </lineage>
</organism>
<evidence type="ECO:0000313" key="1">
    <source>
        <dbReference type="EMBL" id="KRZ33713.1"/>
    </source>
</evidence>
<evidence type="ECO:0000313" key="4">
    <source>
        <dbReference type="Proteomes" id="UP000054826"/>
    </source>
</evidence>
<dbReference type="AlphaFoldDB" id="A0A0V1JFH3"/>
<dbReference type="EMBL" id="JYDV01000002">
    <property type="protein sequence ID" value="KRZ45709.1"/>
    <property type="molecule type" value="Genomic_DNA"/>
</dbReference>
<dbReference type="Proteomes" id="UP000054805">
    <property type="component" value="Unassembled WGS sequence"/>
</dbReference>
<comment type="caution">
    <text evidence="1">The sequence shown here is derived from an EMBL/GenBank/DDBJ whole genome shotgun (WGS) entry which is preliminary data.</text>
</comment>
<evidence type="ECO:0000313" key="3">
    <source>
        <dbReference type="Proteomes" id="UP000054805"/>
    </source>
</evidence>
<dbReference type="Proteomes" id="UP000054826">
    <property type="component" value="Unassembled WGS sequence"/>
</dbReference>
<dbReference type="EMBL" id="JYDS01000007">
    <property type="protein sequence ID" value="KRZ33713.1"/>
    <property type="molecule type" value="Genomic_DNA"/>
</dbReference>
<accession>A0A0V1JFH3</accession>
<gene>
    <name evidence="1" type="ORF">T4B_10207</name>
    <name evidence="2" type="ORF">T4C_11637</name>
</gene>